<gene>
    <name evidence="5" type="ORF">KGA66_17020</name>
</gene>
<keyword evidence="1" id="KW-0805">Transcription regulation</keyword>
<feature type="compositionally biased region" description="Basic residues" evidence="3">
    <location>
        <begin position="155"/>
        <end position="169"/>
    </location>
</feature>
<feature type="compositionally biased region" description="Pro residues" evidence="3">
    <location>
        <begin position="19"/>
        <end position="29"/>
    </location>
</feature>
<name>A0A8J8BD10_9ACTN</name>
<proteinExistence type="predicted"/>
<evidence type="ECO:0000259" key="4">
    <source>
        <dbReference type="Pfam" id="PF13490"/>
    </source>
</evidence>
<reference evidence="5" key="1">
    <citation type="submission" date="2021-04" db="EMBL/GenBank/DDBJ databases">
        <title>Genome based classification of Actinospica acidithermotolerans sp. nov., an actinobacterium isolated from an Indonesian hot spring.</title>
        <authorList>
            <person name="Kusuma A.B."/>
            <person name="Putra K.E."/>
            <person name="Nafisah S."/>
            <person name="Loh J."/>
            <person name="Nouioui I."/>
            <person name="Goodfellow M."/>
        </authorList>
    </citation>
    <scope>NUCLEOTIDE SEQUENCE</scope>
    <source>
        <strain evidence="5">DSM 45618</strain>
    </source>
</reference>
<feature type="region of interest" description="Disordered" evidence="3">
    <location>
        <begin position="1"/>
        <end position="36"/>
    </location>
</feature>
<dbReference type="Proteomes" id="UP000677913">
    <property type="component" value="Unassembled WGS sequence"/>
</dbReference>
<evidence type="ECO:0000256" key="2">
    <source>
        <dbReference type="ARBA" id="ARBA00023163"/>
    </source>
</evidence>
<protein>
    <submittedName>
        <fullName evidence="5">Zf-HC2 domain-containing protein</fullName>
    </submittedName>
</protein>
<accession>A0A8J8BD10</accession>
<dbReference type="InterPro" id="IPR041916">
    <property type="entry name" value="Anti_sigma_zinc_sf"/>
</dbReference>
<feature type="domain" description="Putative zinc-finger" evidence="4">
    <location>
        <begin position="40"/>
        <end position="67"/>
    </location>
</feature>
<dbReference type="Pfam" id="PF13490">
    <property type="entry name" value="zf-HC2"/>
    <property type="match status" value="1"/>
</dbReference>
<dbReference type="InterPro" id="IPR027383">
    <property type="entry name" value="Znf_put"/>
</dbReference>
<dbReference type="Gene3D" id="1.10.10.1320">
    <property type="entry name" value="Anti-sigma factor, zinc-finger domain"/>
    <property type="match status" value="1"/>
</dbReference>
<organism evidence="5 6">
    <name type="scientific">Actinocrinis puniceicyclus</name>
    <dbReference type="NCBI Taxonomy" id="977794"/>
    <lineage>
        <taxon>Bacteria</taxon>
        <taxon>Bacillati</taxon>
        <taxon>Actinomycetota</taxon>
        <taxon>Actinomycetes</taxon>
        <taxon>Catenulisporales</taxon>
        <taxon>Actinospicaceae</taxon>
        <taxon>Actinocrinis</taxon>
    </lineage>
</organism>
<comment type="caution">
    <text evidence="5">The sequence shown here is derived from an EMBL/GenBank/DDBJ whole genome shotgun (WGS) entry which is preliminary data.</text>
</comment>
<dbReference type="RefSeq" id="WP_211469122.1">
    <property type="nucleotide sequence ID" value="NZ_JAGSXH010000059.1"/>
</dbReference>
<dbReference type="AlphaFoldDB" id="A0A8J8BD10"/>
<evidence type="ECO:0000313" key="6">
    <source>
        <dbReference type="Proteomes" id="UP000677913"/>
    </source>
</evidence>
<evidence type="ECO:0000256" key="3">
    <source>
        <dbReference type="SAM" id="MobiDB-lite"/>
    </source>
</evidence>
<feature type="region of interest" description="Disordered" evidence="3">
    <location>
        <begin position="137"/>
        <end position="172"/>
    </location>
</feature>
<evidence type="ECO:0000313" key="5">
    <source>
        <dbReference type="EMBL" id="MBS2964763.1"/>
    </source>
</evidence>
<keyword evidence="2" id="KW-0804">Transcription</keyword>
<evidence type="ECO:0000256" key="1">
    <source>
        <dbReference type="ARBA" id="ARBA00023015"/>
    </source>
</evidence>
<feature type="compositionally biased region" description="Low complexity" evidence="3">
    <location>
        <begin position="137"/>
        <end position="151"/>
    </location>
</feature>
<keyword evidence="6" id="KW-1185">Reference proteome</keyword>
<dbReference type="EMBL" id="JAGSXH010000059">
    <property type="protein sequence ID" value="MBS2964763.1"/>
    <property type="molecule type" value="Genomic_DNA"/>
</dbReference>
<sequence length="316" mass="31983">MTDRSHAGAGSGRGRTGPPGYPPGYPPPADSCSPDQRISLGSYALGALDPAEADHVRMHLVDCAACRAEYREMAAVPGILARITETEMAAGPVPPDGELLTRLLEKAAAREASGLAVPDGPAAGASARGAGGFADASAGSDHSFSPAAAGSGHSGRARRRRSARQRSGGHQKSGFLAGLWSGTLVRRVSIAAAGGVLAAVAVIGVYAGTAGPKAPSAFGKTLDGSNTAMGITGTVQYHATEWGSWVQVTMHNVPPGDDCMLLALDGKGNRVVASTWWAPSSGTATIPGGVAMQADEITKFQVVTATGKTLLEVPVH</sequence>